<gene>
    <name evidence="3" type="ORF">SNE40_021797</name>
</gene>
<feature type="compositionally biased region" description="Basic and acidic residues" evidence="1">
    <location>
        <begin position="97"/>
        <end position="116"/>
    </location>
</feature>
<feature type="compositionally biased region" description="Basic and acidic residues" evidence="1">
    <location>
        <begin position="73"/>
        <end position="87"/>
    </location>
</feature>
<dbReference type="PANTHER" id="PTHR10773">
    <property type="entry name" value="DNA-DIRECTED RNA POLYMERASES I, II, AND III SUBUNIT RPABC2"/>
    <property type="match status" value="1"/>
</dbReference>
<dbReference type="InterPro" id="IPR057191">
    <property type="entry name" value="DUF7869"/>
</dbReference>
<dbReference type="EMBL" id="JAZGQO010000018">
    <property type="protein sequence ID" value="KAK6167866.1"/>
    <property type="molecule type" value="Genomic_DNA"/>
</dbReference>
<protein>
    <recommendedName>
        <fullName evidence="2">DUF7869 domain-containing protein</fullName>
    </recommendedName>
</protein>
<evidence type="ECO:0000313" key="3">
    <source>
        <dbReference type="EMBL" id="KAK6167866.1"/>
    </source>
</evidence>
<comment type="caution">
    <text evidence="3">The sequence shown here is derived from an EMBL/GenBank/DDBJ whole genome shotgun (WGS) entry which is preliminary data.</text>
</comment>
<evidence type="ECO:0000313" key="4">
    <source>
        <dbReference type="Proteomes" id="UP001347796"/>
    </source>
</evidence>
<dbReference type="Proteomes" id="UP001347796">
    <property type="component" value="Unassembled WGS sequence"/>
</dbReference>
<feature type="region of interest" description="Disordered" evidence="1">
    <location>
        <begin position="169"/>
        <end position="189"/>
    </location>
</feature>
<evidence type="ECO:0000256" key="1">
    <source>
        <dbReference type="SAM" id="MobiDB-lite"/>
    </source>
</evidence>
<feature type="compositionally biased region" description="Acidic residues" evidence="1">
    <location>
        <begin position="306"/>
        <end position="318"/>
    </location>
</feature>
<sequence length="932" mass="108195">MFSRGKAMVQMAIDRQKQTEERHAQKSPNETGLKTAPDIFIERENNPPKYIVNVDEDKTISSHQTKTKTQKKPGNEPENRAVTEPGKRIVNQPEQRTQIEPEKKTQTEPEKRKQTESVKIIINQHEWRTQTQPEKIIITQPEKKIQKQPEKIIINQSSRITQPEKIIVNQPKRRTQTELEKKTQTQPETLIINQPEKRTQNESEKIIINQCEKIITNQPEKKITNQPEKRIKNQPEKRIINQTEKRNGNQQQTTSTSDISRNSIASMESILNEQVEQRNSDMSYESDMYDEGTVNKETFSDILNDNSEDLDYDNSDQDPDYKISDNEDSSTDSDVDNAPALILDEIPIDHEEVVDTGPQRKKRRISIGDWQKNIQKRRRMKGKSYKGLKKQADDGKWVYCVDKKERLLTPRGCPKKCDSSKIKSCSKFSEEERQEIFSRFWDRLDWNQRKVYVNSLVQSGAVGRKTTEGNSRRNVSHEYFLRKNGERLGVCKNMFLSTLGIGEKTVYGWLKDAPNGIPNKGNTINKITARRARDNHLRENIKQYLECLPKMESHYCRSSSKKQYLEPVFNSFADLVTAYKSYCTETAVPAASHTLIKEVFNELNLEIFSPKKDQCDVCCGYQAGNISQEDYDLHITRKEAARNEKVKDKERCEHDSSYRVVTLDLQSVLLCPKLQASALYYKTKLACHNFTIYDLNTKDVACYFWHEAEGDLTANSFASCVTNYIENMLVDDRIKTIVIYSDGCTYQNRNSVLSNALLKIAITKNVRIFQKYLEKGHTQMEVDSVHSVIERKLKKRPIYIPQNYVDIFRSARPRQPYNVFYVHHDFFRRYSDLGYYHSIRPGVKVGDPVVTDIRVMNYSPDGDIKYQLVFDDVLHDLPRKAKNVQIGSQDIQPNRLHDHPIPIKTTKFSHLQDIKAVIPTDYHSFYDALPHA</sequence>
<reference evidence="3 4" key="1">
    <citation type="submission" date="2024-01" db="EMBL/GenBank/DDBJ databases">
        <title>The genome of the rayed Mediterranean limpet Patella caerulea (Linnaeus, 1758).</title>
        <authorList>
            <person name="Anh-Thu Weber A."/>
            <person name="Halstead-Nussloch G."/>
        </authorList>
    </citation>
    <scope>NUCLEOTIDE SEQUENCE [LARGE SCALE GENOMIC DNA]</scope>
    <source>
        <strain evidence="3">AATW-2023a</strain>
        <tissue evidence="3">Whole specimen</tissue>
    </source>
</reference>
<feature type="compositionally biased region" description="Polar residues" evidence="1">
    <location>
        <begin position="248"/>
        <end position="263"/>
    </location>
</feature>
<feature type="compositionally biased region" description="Basic and acidic residues" evidence="1">
    <location>
        <begin position="14"/>
        <end position="24"/>
    </location>
</feature>
<feature type="domain" description="DUF7869" evidence="2">
    <location>
        <begin position="711"/>
        <end position="811"/>
    </location>
</feature>
<name>A0AAN8G558_PATCE</name>
<accession>A0AAN8G558</accession>
<organism evidence="3 4">
    <name type="scientific">Patella caerulea</name>
    <name type="common">Rayed Mediterranean limpet</name>
    <dbReference type="NCBI Taxonomy" id="87958"/>
    <lineage>
        <taxon>Eukaryota</taxon>
        <taxon>Metazoa</taxon>
        <taxon>Spiralia</taxon>
        <taxon>Lophotrochozoa</taxon>
        <taxon>Mollusca</taxon>
        <taxon>Gastropoda</taxon>
        <taxon>Patellogastropoda</taxon>
        <taxon>Patelloidea</taxon>
        <taxon>Patellidae</taxon>
        <taxon>Patella</taxon>
    </lineage>
</organism>
<feature type="compositionally biased region" description="Basic and acidic residues" evidence="1">
    <location>
        <begin position="219"/>
        <end position="247"/>
    </location>
</feature>
<dbReference type="AlphaFoldDB" id="A0AAN8G558"/>
<evidence type="ECO:0000259" key="2">
    <source>
        <dbReference type="Pfam" id="PF25273"/>
    </source>
</evidence>
<dbReference type="Pfam" id="PF25273">
    <property type="entry name" value="DUF7869"/>
    <property type="match status" value="1"/>
</dbReference>
<feature type="region of interest" description="Disordered" evidence="1">
    <location>
        <begin position="304"/>
        <end position="336"/>
    </location>
</feature>
<feature type="region of interest" description="Disordered" evidence="1">
    <location>
        <begin position="218"/>
        <end position="263"/>
    </location>
</feature>
<feature type="region of interest" description="Disordered" evidence="1">
    <location>
        <begin position="1"/>
        <end position="117"/>
    </location>
</feature>
<proteinExistence type="predicted"/>
<keyword evidence="4" id="KW-1185">Reference proteome</keyword>
<feature type="compositionally biased region" description="Acidic residues" evidence="1">
    <location>
        <begin position="326"/>
        <end position="335"/>
    </location>
</feature>
<dbReference type="PANTHER" id="PTHR10773:SF19">
    <property type="match status" value="1"/>
</dbReference>